<dbReference type="EMBL" id="BAAACX010000004">
    <property type="protein sequence ID" value="GAA0376461.1"/>
    <property type="molecule type" value="Genomic_DNA"/>
</dbReference>
<evidence type="ECO:0000256" key="2">
    <source>
        <dbReference type="ARBA" id="ARBA00022963"/>
    </source>
</evidence>
<keyword evidence="6" id="KW-1185">Reference proteome</keyword>
<organism evidence="5 6">
    <name type="scientific">Paenibacillus motobuensis</name>
    <dbReference type="NCBI Taxonomy" id="295324"/>
    <lineage>
        <taxon>Bacteria</taxon>
        <taxon>Bacillati</taxon>
        <taxon>Bacillota</taxon>
        <taxon>Bacilli</taxon>
        <taxon>Bacillales</taxon>
        <taxon>Paenibacillaceae</taxon>
        <taxon>Paenibacillus</taxon>
    </lineage>
</organism>
<dbReference type="PANTHER" id="PTHR10272:SF0">
    <property type="entry name" value="PLATELET-ACTIVATING FACTOR ACETYLHYDROLASE"/>
    <property type="match status" value="1"/>
</dbReference>
<keyword evidence="1 5" id="KW-0378">Hydrolase</keyword>
<evidence type="ECO:0000256" key="1">
    <source>
        <dbReference type="ARBA" id="ARBA00022801"/>
    </source>
</evidence>
<dbReference type="GO" id="GO:0016787">
    <property type="term" value="F:hydrolase activity"/>
    <property type="evidence" value="ECO:0007669"/>
    <property type="project" value="UniProtKB-KW"/>
</dbReference>
<keyword evidence="2" id="KW-0442">Lipid degradation</keyword>
<evidence type="ECO:0000256" key="3">
    <source>
        <dbReference type="ARBA" id="ARBA00023098"/>
    </source>
</evidence>
<dbReference type="PANTHER" id="PTHR10272">
    <property type="entry name" value="PLATELET-ACTIVATING FACTOR ACETYLHYDROLASE"/>
    <property type="match status" value="1"/>
</dbReference>
<dbReference type="Proteomes" id="UP001500340">
    <property type="component" value="Unassembled WGS sequence"/>
</dbReference>
<feature type="transmembrane region" description="Helical" evidence="4">
    <location>
        <begin position="82"/>
        <end position="103"/>
    </location>
</feature>
<sequence>MRILEIGLILINFGLLYWAVIANRKGIRGSFIPLEIAFGLVIVQIVVEGGRWEMIPAYMTPLLLTSYFFLRKRKEGGRSRVGVTVQVVLLTVYLLVSVVPPVLLPVFSFEKPTGPYAVGTTVYHWVDEQRREAYSENPADRRELMVQIWYPAAEGGGEEMGPYLQNASKMTKAISSKMMGLPAFTLSHLGLIKSHSLLEAKLSDSESRYPVLLFAHGMNGYRNQNMFQTEELASHGYIVIGIDFAYEAAASVYPDGRTALSKISRTLTSNTQYEEHIPLWTDDATFVLNQVEKLNRNDYTGRFTGKMDLERIGMLGHSFGGAVTVQMMMKDSRVKAALSMDGGFYGSPVSDIGLGKPFFMMYSEETYNKVMTSYDDVAKQIGGVSREAFEAPRKEYIQRSGNALAGGGLSILIPGSKHASYSDLALFFPMLGLSGPDSRRDHRIVNEFSVAFFERYLKGKDDSALQVLAAKYPEVNFKVNK</sequence>
<dbReference type="Pfam" id="PF03403">
    <property type="entry name" value="PAF-AH_p_II"/>
    <property type="match status" value="2"/>
</dbReference>
<feature type="transmembrane region" description="Helical" evidence="4">
    <location>
        <begin position="30"/>
        <end position="47"/>
    </location>
</feature>
<accession>A0ABP3HQ71</accession>
<feature type="transmembrane region" description="Helical" evidence="4">
    <location>
        <begin position="6"/>
        <end position="23"/>
    </location>
</feature>
<keyword evidence="3" id="KW-0443">Lipid metabolism</keyword>
<keyword evidence="4" id="KW-1133">Transmembrane helix</keyword>
<protein>
    <submittedName>
        <fullName evidence="5">Carboxylic ester hydrolase</fullName>
    </submittedName>
</protein>
<dbReference type="SUPFAM" id="SSF53474">
    <property type="entry name" value="alpha/beta-Hydrolases"/>
    <property type="match status" value="1"/>
</dbReference>
<evidence type="ECO:0000313" key="6">
    <source>
        <dbReference type="Proteomes" id="UP001500340"/>
    </source>
</evidence>
<dbReference type="InterPro" id="IPR029058">
    <property type="entry name" value="AB_hydrolase_fold"/>
</dbReference>
<gene>
    <name evidence="5" type="ORF">GCM10008933_04600</name>
</gene>
<keyword evidence="4" id="KW-0812">Transmembrane</keyword>
<dbReference type="Gene3D" id="3.40.50.1820">
    <property type="entry name" value="alpha/beta hydrolase"/>
    <property type="match status" value="1"/>
</dbReference>
<name>A0ABP3HQ71_9BACL</name>
<evidence type="ECO:0000313" key="5">
    <source>
        <dbReference type="EMBL" id="GAA0376461.1"/>
    </source>
</evidence>
<keyword evidence="4" id="KW-0472">Membrane</keyword>
<evidence type="ECO:0000256" key="4">
    <source>
        <dbReference type="SAM" id="Phobius"/>
    </source>
</evidence>
<comment type="caution">
    <text evidence="5">The sequence shown here is derived from an EMBL/GenBank/DDBJ whole genome shotgun (WGS) entry which is preliminary data.</text>
</comment>
<reference evidence="6" key="1">
    <citation type="journal article" date="2019" name="Int. J. Syst. Evol. Microbiol.">
        <title>The Global Catalogue of Microorganisms (GCM) 10K type strain sequencing project: providing services to taxonomists for standard genome sequencing and annotation.</title>
        <authorList>
            <consortium name="The Broad Institute Genomics Platform"/>
            <consortium name="The Broad Institute Genome Sequencing Center for Infectious Disease"/>
            <person name="Wu L."/>
            <person name="Ma J."/>
        </authorList>
    </citation>
    <scope>NUCLEOTIDE SEQUENCE [LARGE SCALE GENOMIC DNA]</scope>
    <source>
        <strain evidence="6">JCM 12774</strain>
    </source>
</reference>
<proteinExistence type="predicted"/>
<dbReference type="RefSeq" id="WP_343856961.1">
    <property type="nucleotide sequence ID" value="NZ_BAAACX010000004.1"/>
</dbReference>
<feature type="transmembrane region" description="Helical" evidence="4">
    <location>
        <begin position="53"/>
        <end position="70"/>
    </location>
</feature>